<evidence type="ECO:0000313" key="2">
    <source>
        <dbReference type="EMBL" id="CAG6640452.1"/>
    </source>
</evidence>
<accession>A0A8D8R0U6</accession>
<dbReference type="AlphaFoldDB" id="A0A8D8R0U6"/>
<feature type="region of interest" description="Disordered" evidence="1">
    <location>
        <begin position="124"/>
        <end position="144"/>
    </location>
</feature>
<feature type="region of interest" description="Disordered" evidence="1">
    <location>
        <begin position="159"/>
        <end position="183"/>
    </location>
</feature>
<feature type="compositionally biased region" description="Basic and acidic residues" evidence="1">
    <location>
        <begin position="306"/>
        <end position="326"/>
    </location>
</feature>
<protein>
    <submittedName>
        <fullName evidence="2">Uncharacterized protein</fullName>
    </submittedName>
</protein>
<proteinExistence type="predicted"/>
<evidence type="ECO:0000256" key="1">
    <source>
        <dbReference type="SAM" id="MobiDB-lite"/>
    </source>
</evidence>
<feature type="region of interest" description="Disordered" evidence="1">
    <location>
        <begin position="232"/>
        <end position="326"/>
    </location>
</feature>
<feature type="compositionally biased region" description="Basic and acidic residues" evidence="1">
    <location>
        <begin position="281"/>
        <end position="296"/>
    </location>
</feature>
<name>A0A8D8R0U6_9HEMI</name>
<dbReference type="EMBL" id="HBUF01112029">
    <property type="protein sequence ID" value="CAG6640452.1"/>
    <property type="molecule type" value="Transcribed_RNA"/>
</dbReference>
<feature type="region of interest" description="Disordered" evidence="1">
    <location>
        <begin position="1"/>
        <end position="30"/>
    </location>
</feature>
<sequence>MPLFDFYGPNPTSDQSSSEHNEEALKNPLLDYHLDASSSDSGFGSTSRNCVNDIEEIKGPNEFQPDLIGNGSPYTPYKANKKLKLLTDGVSSCNQSELLYAKNTKNNIEENLQKCQIKVKTTDDDDKCSQIGCNKNPRKPNVEKSSLAQQLLQEMERTLPKAKPDQVYQKGRNDQSNCSTKDKLTKNEDVYPCDADSNDSNEKIALYNDTLHGFLEKSFNTPRGVTRTISRRISNGDGKKSGQEYSEDGTPRAEQLTECVKGASRSAKKESATKGKGKKKTPMENSHDDSLAERKSYGKSKRKLTMAREKMLESDDDSGKLNREFM</sequence>
<reference evidence="2" key="1">
    <citation type="submission" date="2021-05" db="EMBL/GenBank/DDBJ databases">
        <authorList>
            <person name="Alioto T."/>
            <person name="Alioto T."/>
            <person name="Gomez Garrido J."/>
        </authorList>
    </citation>
    <scope>NUCLEOTIDE SEQUENCE</scope>
</reference>
<organism evidence="2">
    <name type="scientific">Cacopsylla melanoneura</name>
    <dbReference type="NCBI Taxonomy" id="428564"/>
    <lineage>
        <taxon>Eukaryota</taxon>
        <taxon>Metazoa</taxon>
        <taxon>Ecdysozoa</taxon>
        <taxon>Arthropoda</taxon>
        <taxon>Hexapoda</taxon>
        <taxon>Insecta</taxon>
        <taxon>Pterygota</taxon>
        <taxon>Neoptera</taxon>
        <taxon>Paraneoptera</taxon>
        <taxon>Hemiptera</taxon>
        <taxon>Sternorrhyncha</taxon>
        <taxon>Psylloidea</taxon>
        <taxon>Psyllidae</taxon>
        <taxon>Psyllinae</taxon>
        <taxon>Cacopsylla</taxon>
    </lineage>
</organism>